<keyword evidence="3" id="KW-1185">Reference proteome</keyword>
<comment type="caution">
    <text evidence="2">The sequence shown here is derived from an EMBL/GenBank/DDBJ whole genome shotgun (WGS) entry which is preliminary data.</text>
</comment>
<accession>A0A9N9CF67</accession>
<dbReference type="Pfam" id="PF01936">
    <property type="entry name" value="NYN"/>
    <property type="match status" value="1"/>
</dbReference>
<reference evidence="2" key="1">
    <citation type="submission" date="2021-06" db="EMBL/GenBank/DDBJ databases">
        <authorList>
            <person name="Kallberg Y."/>
            <person name="Tangrot J."/>
            <person name="Rosling A."/>
        </authorList>
    </citation>
    <scope>NUCLEOTIDE SEQUENCE</scope>
    <source>
        <strain evidence="2">BR232B</strain>
    </source>
</reference>
<dbReference type="InterPro" id="IPR021139">
    <property type="entry name" value="NYN"/>
</dbReference>
<gene>
    <name evidence="2" type="ORF">PBRASI_LOCUS7658</name>
</gene>
<evidence type="ECO:0000313" key="2">
    <source>
        <dbReference type="EMBL" id="CAG8601316.1"/>
    </source>
</evidence>
<dbReference type="EMBL" id="CAJVPI010001219">
    <property type="protein sequence ID" value="CAG8601316.1"/>
    <property type="molecule type" value="Genomic_DNA"/>
</dbReference>
<feature type="domain" description="NYN" evidence="1">
    <location>
        <begin position="16"/>
        <end position="145"/>
    </location>
</feature>
<dbReference type="GO" id="GO:0004540">
    <property type="term" value="F:RNA nuclease activity"/>
    <property type="evidence" value="ECO:0007669"/>
    <property type="project" value="InterPro"/>
</dbReference>
<dbReference type="AlphaFoldDB" id="A0A9N9CF67"/>
<name>A0A9N9CF67_9GLOM</name>
<sequence length="228" mass="26751">MIVEVPTENDQNDVFIFIDNSNFFNQAKPAISELEGSKWLFKDSRHLLIDYSSCPPSPNDSLWEQIREEGFKVVLYNQNVDNHKMKVDMTLALHMCEAIFTKRPAILALIACDGNYYPQVEKALEKNWTVEIWFWEQGIKRRLQQKYPSHLTKKLVPSNQYPCMSFVVPKSFSDRNFPYFQEMFKDLKEQLWTIFKPLSRVLHVSRDQIILVKHCQPLCLQMARGGAT</sequence>
<proteinExistence type="predicted"/>
<protein>
    <submittedName>
        <fullName evidence="2">11084_t:CDS:1</fullName>
    </submittedName>
</protein>
<evidence type="ECO:0000259" key="1">
    <source>
        <dbReference type="Pfam" id="PF01936"/>
    </source>
</evidence>
<dbReference type="Gene3D" id="3.40.50.1010">
    <property type="entry name" value="5'-nuclease"/>
    <property type="match status" value="1"/>
</dbReference>
<evidence type="ECO:0000313" key="3">
    <source>
        <dbReference type="Proteomes" id="UP000789739"/>
    </source>
</evidence>
<organism evidence="2 3">
    <name type="scientific">Paraglomus brasilianum</name>
    <dbReference type="NCBI Taxonomy" id="144538"/>
    <lineage>
        <taxon>Eukaryota</taxon>
        <taxon>Fungi</taxon>
        <taxon>Fungi incertae sedis</taxon>
        <taxon>Mucoromycota</taxon>
        <taxon>Glomeromycotina</taxon>
        <taxon>Glomeromycetes</taxon>
        <taxon>Paraglomerales</taxon>
        <taxon>Paraglomeraceae</taxon>
        <taxon>Paraglomus</taxon>
    </lineage>
</organism>
<dbReference type="Proteomes" id="UP000789739">
    <property type="component" value="Unassembled WGS sequence"/>
</dbReference>